<proteinExistence type="inferred from homology"/>
<organism evidence="4 5">
    <name type="scientific">Diatrype stigma</name>
    <dbReference type="NCBI Taxonomy" id="117547"/>
    <lineage>
        <taxon>Eukaryota</taxon>
        <taxon>Fungi</taxon>
        <taxon>Dikarya</taxon>
        <taxon>Ascomycota</taxon>
        <taxon>Pezizomycotina</taxon>
        <taxon>Sordariomycetes</taxon>
        <taxon>Xylariomycetidae</taxon>
        <taxon>Xylariales</taxon>
        <taxon>Diatrypaceae</taxon>
        <taxon>Diatrype</taxon>
    </lineage>
</organism>
<dbReference type="Pfam" id="PF13561">
    <property type="entry name" value="adh_short_C2"/>
    <property type="match status" value="1"/>
</dbReference>
<reference evidence="4 5" key="1">
    <citation type="submission" date="2024-02" db="EMBL/GenBank/DDBJ databases">
        <title>De novo assembly and annotation of 12 fungi associated with fruit tree decline syndrome in Ontario, Canada.</title>
        <authorList>
            <person name="Sulman M."/>
            <person name="Ellouze W."/>
            <person name="Ilyukhin E."/>
        </authorList>
    </citation>
    <scope>NUCLEOTIDE SEQUENCE [LARGE SCALE GENOMIC DNA]</scope>
    <source>
        <strain evidence="4 5">M11/M66-122</strain>
    </source>
</reference>
<dbReference type="InterPro" id="IPR052178">
    <property type="entry name" value="Sec_Metab_Biosynth_SDR"/>
</dbReference>
<sequence>MSSSSSIDAGELFTVKGLIAVVTGGGTGIGLMISQALEANGAIVYIIGRRKEVLEEAAATAKHGNIRTIQGDVTSKADLARAAEQVKANHGYVNVVVANSGVSGPSLAGLPPNPSLAAFRDHLWNWDPAEFNKSYEVNTTALFYTLVAFLELLGEGNTRGSGGPTSPKSQFIAVSSMGAYNRVPASGYAYGSSKAAVVHMMKQLATALVPYDIRANVIAPGLYPSEMTPHLVEKGNKDGWSKQFIPAQRAGDAQDMAGVVLFLTSRAGAYINGNVLLTDGGRLSITPSTY</sequence>
<keyword evidence="5" id="KW-1185">Reference proteome</keyword>
<name>A0AAN9UXK9_9PEZI</name>
<dbReference type="SUPFAM" id="SSF51735">
    <property type="entry name" value="NAD(P)-binding Rossmann-fold domains"/>
    <property type="match status" value="1"/>
</dbReference>
<gene>
    <name evidence="4" type="ORF">SLS62_002892</name>
</gene>
<dbReference type="Proteomes" id="UP001320420">
    <property type="component" value="Unassembled WGS sequence"/>
</dbReference>
<dbReference type="InterPro" id="IPR036291">
    <property type="entry name" value="NAD(P)-bd_dom_sf"/>
</dbReference>
<dbReference type="PRINTS" id="PR00081">
    <property type="entry name" value="GDHRDH"/>
</dbReference>
<dbReference type="CDD" id="cd05233">
    <property type="entry name" value="SDR_c"/>
    <property type="match status" value="1"/>
</dbReference>
<dbReference type="Gene3D" id="3.40.50.720">
    <property type="entry name" value="NAD(P)-binding Rossmann-like Domain"/>
    <property type="match status" value="1"/>
</dbReference>
<comment type="similarity">
    <text evidence="1">Belongs to the short-chain dehydrogenases/reductases (SDR) family.</text>
</comment>
<evidence type="ECO:0000313" key="4">
    <source>
        <dbReference type="EMBL" id="KAK7755077.1"/>
    </source>
</evidence>
<dbReference type="GO" id="GO:0016491">
    <property type="term" value="F:oxidoreductase activity"/>
    <property type="evidence" value="ECO:0007669"/>
    <property type="project" value="UniProtKB-KW"/>
</dbReference>
<accession>A0AAN9UXK9</accession>
<dbReference type="PANTHER" id="PTHR43618:SF18">
    <property type="entry name" value="SHORT CHAIN DEHYDROGENASE_REDUCTASE FAMILY (AFU_ORTHOLOGUE AFUA_5G12480)"/>
    <property type="match status" value="1"/>
</dbReference>
<dbReference type="EMBL" id="JAKJXP020000015">
    <property type="protein sequence ID" value="KAK7755077.1"/>
    <property type="molecule type" value="Genomic_DNA"/>
</dbReference>
<evidence type="ECO:0000313" key="5">
    <source>
        <dbReference type="Proteomes" id="UP001320420"/>
    </source>
</evidence>
<keyword evidence="2" id="KW-0521">NADP</keyword>
<keyword evidence="3" id="KW-0560">Oxidoreductase</keyword>
<comment type="caution">
    <text evidence="4">The sequence shown here is derived from an EMBL/GenBank/DDBJ whole genome shotgun (WGS) entry which is preliminary data.</text>
</comment>
<dbReference type="InterPro" id="IPR002347">
    <property type="entry name" value="SDR_fam"/>
</dbReference>
<evidence type="ECO:0000256" key="3">
    <source>
        <dbReference type="ARBA" id="ARBA00023002"/>
    </source>
</evidence>
<evidence type="ECO:0000256" key="2">
    <source>
        <dbReference type="ARBA" id="ARBA00022857"/>
    </source>
</evidence>
<dbReference type="PANTHER" id="PTHR43618">
    <property type="entry name" value="7-ALPHA-HYDROXYSTEROID DEHYDROGENASE"/>
    <property type="match status" value="1"/>
</dbReference>
<evidence type="ECO:0000256" key="1">
    <source>
        <dbReference type="ARBA" id="ARBA00006484"/>
    </source>
</evidence>
<dbReference type="AlphaFoldDB" id="A0AAN9UXK9"/>
<protein>
    <submittedName>
        <fullName evidence="4">Uncharacterized protein</fullName>
    </submittedName>
</protein>